<feature type="transmembrane region" description="Helical" evidence="1">
    <location>
        <begin position="211"/>
        <end position="234"/>
    </location>
</feature>
<dbReference type="AlphaFoldDB" id="A0A1H0VB83"/>
<feature type="transmembrane region" description="Helical" evidence="1">
    <location>
        <begin position="246"/>
        <end position="274"/>
    </location>
</feature>
<feature type="transmembrane region" description="Helical" evidence="1">
    <location>
        <begin position="86"/>
        <end position="103"/>
    </location>
</feature>
<gene>
    <name evidence="2" type="ORF">SAMN05216366_14815</name>
</gene>
<evidence type="ECO:0008006" key="4">
    <source>
        <dbReference type="Google" id="ProtNLM"/>
    </source>
</evidence>
<keyword evidence="1" id="KW-0472">Membrane</keyword>
<keyword evidence="1" id="KW-1133">Transmembrane helix</keyword>
<feature type="transmembrane region" description="Helical" evidence="1">
    <location>
        <begin position="61"/>
        <end position="79"/>
    </location>
</feature>
<proteinExistence type="predicted"/>
<keyword evidence="1" id="KW-0812">Transmembrane</keyword>
<protein>
    <recommendedName>
        <fullName evidence="4">O-antigen ligase like membrane protein</fullName>
    </recommendedName>
</protein>
<dbReference type="EMBL" id="FNJQ01000048">
    <property type="protein sequence ID" value="SDP75366.1"/>
    <property type="molecule type" value="Genomic_DNA"/>
</dbReference>
<feature type="transmembrane region" description="Helical" evidence="1">
    <location>
        <begin position="6"/>
        <end position="23"/>
    </location>
</feature>
<feature type="transmembrane region" description="Helical" evidence="1">
    <location>
        <begin position="109"/>
        <end position="128"/>
    </location>
</feature>
<feature type="transmembrane region" description="Helical" evidence="1">
    <location>
        <begin position="346"/>
        <end position="369"/>
    </location>
</feature>
<evidence type="ECO:0000256" key="1">
    <source>
        <dbReference type="SAM" id="Phobius"/>
    </source>
</evidence>
<accession>A0A1H0VB83</accession>
<evidence type="ECO:0000313" key="2">
    <source>
        <dbReference type="EMBL" id="SDP75366.1"/>
    </source>
</evidence>
<evidence type="ECO:0000313" key="3">
    <source>
        <dbReference type="Proteomes" id="UP000182412"/>
    </source>
</evidence>
<sequence>MIEIFQLIIVVISIPILLFFIPYCIKNRNLKSLKYLTIVLLFQNILSLFASNAISGSLGKIIILYKDIILWGIVILYTISSLKIRYAIIPLLFFCIYLLLEFLQGSVDMYTRLVCFRQLLTPVILIIYGRALKLRQCDIYDYTRFLIKLGLYQAVFGLVERLVLGDEFWISLNISTLFDNKGFSKWAMSGLPGNYYSFDFYLLIGEGVKRLVGITTDPLLTAHYLALCLVFLIITGKEYCKNIKIAFFFILVATVLTLSKGGMLIIVVAYICLLREKSKKISYVAFMVVALGLFVLIQNNLLRTLAIHILGITSAFENVSMFGNGIGTAGNLASLGGGSITAGESFWGLILGQLGVFGLILFVFMISAVLKAALKYNKEKICYAVIIYVIAVMIEGIVSESAINYVGSGCGFIMLGVLSKNEYNV</sequence>
<feature type="transmembrane region" description="Helical" evidence="1">
    <location>
        <begin position="35"/>
        <end position="55"/>
    </location>
</feature>
<dbReference type="Proteomes" id="UP000182412">
    <property type="component" value="Unassembled WGS sequence"/>
</dbReference>
<feature type="transmembrane region" description="Helical" evidence="1">
    <location>
        <begin position="381"/>
        <end position="398"/>
    </location>
</feature>
<name>A0A1H0VB83_SELRU</name>
<feature type="transmembrane region" description="Helical" evidence="1">
    <location>
        <begin position="281"/>
        <end position="297"/>
    </location>
</feature>
<reference evidence="2 3" key="1">
    <citation type="submission" date="2016-10" db="EMBL/GenBank/DDBJ databases">
        <authorList>
            <person name="de Groot N.N."/>
        </authorList>
    </citation>
    <scope>NUCLEOTIDE SEQUENCE [LARGE SCALE GENOMIC DNA]</scope>
    <source>
        <strain evidence="2 3">S137</strain>
    </source>
</reference>
<organism evidence="2 3">
    <name type="scientific">Selenomonas ruminantium</name>
    <dbReference type="NCBI Taxonomy" id="971"/>
    <lineage>
        <taxon>Bacteria</taxon>
        <taxon>Bacillati</taxon>
        <taxon>Bacillota</taxon>
        <taxon>Negativicutes</taxon>
        <taxon>Selenomonadales</taxon>
        <taxon>Selenomonadaceae</taxon>
        <taxon>Selenomonas</taxon>
    </lineage>
</organism>